<proteinExistence type="predicted"/>
<dbReference type="OrthoDB" id="1445766at2"/>
<dbReference type="GO" id="GO:0004792">
    <property type="term" value="F:thiosulfate-cyanide sulfurtransferase activity"/>
    <property type="evidence" value="ECO:0007669"/>
    <property type="project" value="TreeGrafter"/>
</dbReference>
<keyword evidence="3" id="KW-1185">Reference proteome</keyword>
<dbReference type="PANTHER" id="PTHR44086">
    <property type="entry name" value="THIOSULFATE SULFURTRANSFERASE RDL2, MITOCHONDRIAL-RELATED"/>
    <property type="match status" value="1"/>
</dbReference>
<dbReference type="SMART" id="SM00450">
    <property type="entry name" value="RHOD"/>
    <property type="match status" value="1"/>
</dbReference>
<dbReference type="eggNOG" id="COG0607">
    <property type="taxonomic scope" value="Bacteria"/>
</dbReference>
<organism evidence="2 3">
    <name type="scientific">Legionella lansingensis</name>
    <dbReference type="NCBI Taxonomy" id="45067"/>
    <lineage>
        <taxon>Bacteria</taxon>
        <taxon>Pseudomonadati</taxon>
        <taxon>Pseudomonadota</taxon>
        <taxon>Gammaproteobacteria</taxon>
        <taxon>Legionellales</taxon>
        <taxon>Legionellaceae</taxon>
        <taxon>Legionella</taxon>
    </lineage>
</organism>
<protein>
    <submittedName>
        <fullName evidence="2">Rhodanese domain protein</fullName>
    </submittedName>
</protein>
<dbReference type="PROSITE" id="PS50206">
    <property type="entry name" value="RHODANESE_3"/>
    <property type="match status" value="1"/>
</dbReference>
<sequence length="106" mass="11550">MAIESIDAATLKEWLDRQNAVLIDVRDPEEHAAENIPGAISMPLTTISKNTLPNPGNKRLVFHCKAGKRSLNACEKLIAEDPSLHLFSLTGGISAWEEAGYVVNKP</sequence>
<dbReference type="PANTHER" id="PTHR44086:SF10">
    <property type="entry name" value="THIOSULFATE SULFURTRANSFERASE_RHODANESE-LIKE DOMAIN-CONTAINING PROTEIN 3"/>
    <property type="match status" value="1"/>
</dbReference>
<dbReference type="EMBL" id="LNYI01000028">
    <property type="protein sequence ID" value="KTD22238.1"/>
    <property type="molecule type" value="Genomic_DNA"/>
</dbReference>
<name>A0A0W0VQ36_9GAMM</name>
<dbReference type="AlphaFoldDB" id="A0A0W0VQ36"/>
<dbReference type="PATRIC" id="fig|45067.4.peg.1572"/>
<dbReference type="InterPro" id="IPR036873">
    <property type="entry name" value="Rhodanese-like_dom_sf"/>
</dbReference>
<evidence type="ECO:0000313" key="3">
    <source>
        <dbReference type="Proteomes" id="UP000054869"/>
    </source>
</evidence>
<dbReference type="RefSeq" id="WP_028372648.1">
    <property type="nucleotide sequence ID" value="NZ_CAAAJD010000003.1"/>
</dbReference>
<dbReference type="CDD" id="cd00158">
    <property type="entry name" value="RHOD"/>
    <property type="match status" value="1"/>
</dbReference>
<gene>
    <name evidence="2" type="ORF">Llan_1501</name>
</gene>
<comment type="caution">
    <text evidence="2">The sequence shown here is derived from an EMBL/GenBank/DDBJ whole genome shotgun (WGS) entry which is preliminary data.</text>
</comment>
<evidence type="ECO:0000259" key="1">
    <source>
        <dbReference type="PROSITE" id="PS50206"/>
    </source>
</evidence>
<dbReference type="Gene3D" id="3.40.250.10">
    <property type="entry name" value="Rhodanese-like domain"/>
    <property type="match status" value="1"/>
</dbReference>
<dbReference type="Pfam" id="PF00581">
    <property type="entry name" value="Rhodanese"/>
    <property type="match status" value="1"/>
</dbReference>
<evidence type="ECO:0000313" key="2">
    <source>
        <dbReference type="EMBL" id="KTD22238.1"/>
    </source>
</evidence>
<dbReference type="Proteomes" id="UP000054869">
    <property type="component" value="Unassembled WGS sequence"/>
</dbReference>
<dbReference type="SUPFAM" id="SSF52821">
    <property type="entry name" value="Rhodanese/Cell cycle control phosphatase"/>
    <property type="match status" value="1"/>
</dbReference>
<dbReference type="InterPro" id="IPR001763">
    <property type="entry name" value="Rhodanese-like_dom"/>
</dbReference>
<dbReference type="STRING" id="45067.Llan_1501"/>
<feature type="domain" description="Rhodanese" evidence="1">
    <location>
        <begin position="16"/>
        <end position="105"/>
    </location>
</feature>
<reference evidence="2 3" key="1">
    <citation type="submission" date="2015-11" db="EMBL/GenBank/DDBJ databases">
        <title>Genomic analysis of 38 Legionella species identifies large and diverse effector repertoires.</title>
        <authorList>
            <person name="Burstein D."/>
            <person name="Amaro F."/>
            <person name="Zusman T."/>
            <person name="Lifshitz Z."/>
            <person name="Cohen O."/>
            <person name="Gilbert J.A."/>
            <person name="Pupko T."/>
            <person name="Shuman H.A."/>
            <person name="Segal G."/>
        </authorList>
    </citation>
    <scope>NUCLEOTIDE SEQUENCE [LARGE SCALE GENOMIC DNA]</scope>
    <source>
        <strain evidence="2 3">ATCC 49751</strain>
    </source>
</reference>
<accession>A0A0W0VQ36</accession>